<accession>A0A0H4T6W3</accession>
<keyword evidence="1" id="KW-1133">Transmembrane helix</keyword>
<proteinExistence type="predicted"/>
<evidence type="ECO:0000313" key="3">
    <source>
        <dbReference type="EMBL" id="AKQ02445.1"/>
    </source>
</evidence>
<dbReference type="AlphaFoldDB" id="A0A0H4T6W3"/>
<evidence type="ECO:0000259" key="2">
    <source>
        <dbReference type="Pfam" id="PF26449"/>
    </source>
</evidence>
<sequence>MFSDLLGQSLEIFFNFGWFVFLSLIALGFKEFWMVRIVTNYIDSIEWVVLEMKIPRENIKSIKSMEQVFAAIYGIYSFGLRPWEKYVEGKVEMWISFEMVGDQNGVHFYVRLPKQNRNLLENAIFSQYPDAELHEVEDYVNRFPKVLPNDEYDLFGSDFILQRNEAYPIRTYIDFEDLRVKEEEDKIDPVAVMTEALSRLEEGEVMWVQLIVRPADEDEWVSKAKAVIDEEAGRTQKGKKQGVIAGSGEFLGNLAKAPMLPPEWAGVADPEKPTFRFYTPGETEALKAMSRKASKRGFHALYRTVYIDRKPDFNPKHFESFVGAIQLYTAIDMNMLKPATKETLTKGTKVSRFPWRRKKLLLRRKRLLYKAYLNREIPQPHIPSAFRLKLQTSIFNTEELASIYHPPAISVRAPKLRPTQFKKGEPPVDLPIKG</sequence>
<dbReference type="Pfam" id="PF26449">
    <property type="entry name" value="DUF8128"/>
    <property type="match status" value="1"/>
</dbReference>
<keyword evidence="1" id="KW-0472">Membrane</keyword>
<protein>
    <recommendedName>
        <fullName evidence="2">DUF8128 domain-containing protein</fullName>
    </recommendedName>
</protein>
<feature type="domain" description="DUF8128" evidence="2">
    <location>
        <begin position="55"/>
        <end position="329"/>
    </location>
</feature>
<evidence type="ECO:0000256" key="1">
    <source>
        <dbReference type="SAM" id="Phobius"/>
    </source>
</evidence>
<dbReference type="EMBL" id="KT007000">
    <property type="protein sequence ID" value="AKQ02445.1"/>
    <property type="molecule type" value="Genomic_DNA"/>
</dbReference>
<dbReference type="InterPro" id="IPR058441">
    <property type="entry name" value="DUF8128"/>
</dbReference>
<keyword evidence="1" id="KW-0812">Transmembrane</keyword>
<name>A0A0H4T6W3_9BACT</name>
<reference evidence="3" key="1">
    <citation type="journal article" date="2015" name="ISME J.">
        <title>Aquifer environment selects for microbial species cohorts in sediment and groundwater.</title>
        <authorList>
            <person name="Hug L.A."/>
            <person name="Thomas B.C."/>
            <person name="Brown C.T."/>
            <person name="Frischkorn K.R."/>
            <person name="Williams K.H."/>
            <person name="Tringe S.G."/>
            <person name="Banfield J.F."/>
        </authorList>
    </citation>
    <scope>NUCLEOTIDE SEQUENCE</scope>
</reference>
<organism evidence="3">
    <name type="scientific">uncultured Parcubacteria bacterium Rifle_16ft_4_minimus_37647</name>
    <dbReference type="NCBI Taxonomy" id="1665140"/>
    <lineage>
        <taxon>Bacteria</taxon>
        <taxon>Candidatus Parcubacteria</taxon>
        <taxon>environmental samples</taxon>
    </lineage>
</organism>
<feature type="transmembrane region" description="Helical" evidence="1">
    <location>
        <begin position="12"/>
        <end position="29"/>
    </location>
</feature>